<name>A0A6I1IMF2_9BURK</name>
<reference evidence="2 3" key="1">
    <citation type="submission" date="2019-10" db="EMBL/GenBank/DDBJ databases">
        <title>Three novel species isolated from a subtropical stream in China.</title>
        <authorList>
            <person name="Lu H."/>
        </authorList>
    </citation>
    <scope>NUCLEOTIDE SEQUENCE [LARGE SCALE GENOMIC DNA]</scope>
    <source>
        <strain evidence="2 3">FT13W</strain>
    </source>
</reference>
<dbReference type="PANTHER" id="PTHR43245">
    <property type="entry name" value="BIFUNCTIONAL POLYMYXIN RESISTANCE PROTEIN ARNA"/>
    <property type="match status" value="1"/>
</dbReference>
<dbReference type="Pfam" id="PF01370">
    <property type="entry name" value="Epimerase"/>
    <property type="match status" value="1"/>
</dbReference>
<proteinExistence type="predicted"/>
<dbReference type="SUPFAM" id="SSF51735">
    <property type="entry name" value="NAD(P)-binding Rossmann-fold domains"/>
    <property type="match status" value="1"/>
</dbReference>
<evidence type="ECO:0000313" key="2">
    <source>
        <dbReference type="EMBL" id="KAB8065341.1"/>
    </source>
</evidence>
<evidence type="ECO:0000259" key="1">
    <source>
        <dbReference type="Pfam" id="PF01370"/>
    </source>
</evidence>
<dbReference type="InterPro" id="IPR001509">
    <property type="entry name" value="Epimerase_deHydtase"/>
</dbReference>
<dbReference type="EMBL" id="WFLI01000007">
    <property type="protein sequence ID" value="KAB8065341.1"/>
    <property type="molecule type" value="Genomic_DNA"/>
</dbReference>
<dbReference type="AlphaFoldDB" id="A0A6I1IMF2"/>
<dbReference type="RefSeq" id="WP_152282115.1">
    <property type="nucleotide sequence ID" value="NZ_WFLI01000007.1"/>
</dbReference>
<protein>
    <submittedName>
        <fullName evidence="2">NAD-dependent epimerase/dehydratase family protein</fullName>
    </submittedName>
</protein>
<comment type="caution">
    <text evidence="2">The sequence shown here is derived from an EMBL/GenBank/DDBJ whole genome shotgun (WGS) entry which is preliminary data.</text>
</comment>
<dbReference type="Gene3D" id="3.40.50.720">
    <property type="entry name" value="NAD(P)-binding Rossmann-like Domain"/>
    <property type="match status" value="1"/>
</dbReference>
<dbReference type="PANTHER" id="PTHR43245:SF13">
    <property type="entry name" value="UDP-D-APIOSE_UDP-D-XYLOSE SYNTHASE 2"/>
    <property type="match status" value="1"/>
</dbReference>
<dbReference type="InterPro" id="IPR050177">
    <property type="entry name" value="Lipid_A_modif_metabolic_enz"/>
</dbReference>
<dbReference type="Proteomes" id="UP000468717">
    <property type="component" value="Unassembled WGS sequence"/>
</dbReference>
<dbReference type="InterPro" id="IPR036291">
    <property type="entry name" value="NAD(P)-bd_dom_sf"/>
</dbReference>
<evidence type="ECO:0000313" key="3">
    <source>
        <dbReference type="Proteomes" id="UP000468717"/>
    </source>
</evidence>
<gene>
    <name evidence="2" type="ORF">GCN75_08150</name>
</gene>
<keyword evidence="3" id="KW-1185">Reference proteome</keyword>
<accession>A0A6I1IMF2</accession>
<feature type="domain" description="NAD-dependent epimerase/dehydratase" evidence="1">
    <location>
        <begin position="2"/>
        <end position="212"/>
    </location>
</feature>
<sequence>MILLTGATGFLGSRILSALLKNGNEVVVVKRSFSNTDKIGEFLSDEKLHTFDIDLSDPRKLFEKYPIETIIHTATEYGRGTTPVIKTLEANLMLPIRLAELGISYGVKCFINTDSFFNKENKSYSGLPSYSLSKKNLLTWLTNLSKELKIINVVLEHVYGPQDDRSKFVEYAIQEIAVKKVAKIALTHGHQKRDFIYVDDVADAYIKLIEYGRKENFLFKNFEVGSGESHSIRDFIETIKHLSGSSTELCFGAIEYRSDEIMNSTADIGEIKKLNWSPTFMLQDGVRNILKAYKLIDVK</sequence>
<organism evidence="2 3">
    <name type="scientific">Janthinobacterium violaceinigrum</name>
    <dbReference type="NCBI Taxonomy" id="2654252"/>
    <lineage>
        <taxon>Bacteria</taxon>
        <taxon>Pseudomonadati</taxon>
        <taxon>Pseudomonadota</taxon>
        <taxon>Betaproteobacteria</taxon>
        <taxon>Burkholderiales</taxon>
        <taxon>Oxalobacteraceae</taxon>
        <taxon>Janthinobacterium</taxon>
    </lineage>
</organism>